<protein>
    <submittedName>
        <fullName evidence="3">Uncharacterized protein</fullName>
    </submittedName>
</protein>
<feature type="coiled-coil region" evidence="1">
    <location>
        <begin position="116"/>
        <end position="143"/>
    </location>
</feature>
<proteinExistence type="predicted"/>
<evidence type="ECO:0000313" key="4">
    <source>
        <dbReference type="Proteomes" id="UP000005408"/>
    </source>
</evidence>
<keyword evidence="1" id="KW-0175">Coiled coil</keyword>
<evidence type="ECO:0000256" key="1">
    <source>
        <dbReference type="SAM" id="Coils"/>
    </source>
</evidence>
<dbReference type="AlphaFoldDB" id="A0A8W8HTE3"/>
<feature type="region of interest" description="Disordered" evidence="2">
    <location>
        <begin position="76"/>
        <end position="113"/>
    </location>
</feature>
<reference evidence="3" key="1">
    <citation type="submission" date="2022-08" db="UniProtKB">
        <authorList>
            <consortium name="EnsemblMetazoa"/>
        </authorList>
    </citation>
    <scope>IDENTIFICATION</scope>
    <source>
        <strain evidence="3">05x7-T-G4-1.051#20</strain>
    </source>
</reference>
<evidence type="ECO:0000256" key="2">
    <source>
        <dbReference type="SAM" id="MobiDB-lite"/>
    </source>
</evidence>
<dbReference type="EnsemblMetazoa" id="G10941.1">
    <property type="protein sequence ID" value="G10941.1:cds"/>
    <property type="gene ID" value="G10941"/>
</dbReference>
<sequence>MNSLENSQEHCVRSVLVQKTKMSTRKLVSVSVTRNGVTTKIPCTQEVADMLMSKEIASDEDDEDFDVFEKIPDMKPKAVLESGTGTSKKRPAADDSSSEETEPLPVKKRVHPKRSAEILQVMLKDLMEKREEKAEQRHQEKLATANSLIEVLKELAKNNFTGSII</sequence>
<accession>A0A8W8HTE3</accession>
<name>A0A8W8HTE3_MAGGI</name>
<evidence type="ECO:0000313" key="3">
    <source>
        <dbReference type="EnsemblMetazoa" id="G10941.1:cds"/>
    </source>
</evidence>
<organism evidence="3 4">
    <name type="scientific">Magallana gigas</name>
    <name type="common">Pacific oyster</name>
    <name type="synonym">Crassostrea gigas</name>
    <dbReference type="NCBI Taxonomy" id="29159"/>
    <lineage>
        <taxon>Eukaryota</taxon>
        <taxon>Metazoa</taxon>
        <taxon>Spiralia</taxon>
        <taxon>Lophotrochozoa</taxon>
        <taxon>Mollusca</taxon>
        <taxon>Bivalvia</taxon>
        <taxon>Autobranchia</taxon>
        <taxon>Pteriomorphia</taxon>
        <taxon>Ostreida</taxon>
        <taxon>Ostreoidea</taxon>
        <taxon>Ostreidae</taxon>
        <taxon>Magallana</taxon>
    </lineage>
</organism>
<keyword evidence="4" id="KW-1185">Reference proteome</keyword>
<dbReference type="Proteomes" id="UP000005408">
    <property type="component" value="Unassembled WGS sequence"/>
</dbReference>